<keyword evidence="3" id="KW-1185">Reference proteome</keyword>
<organism evidence="2 3">
    <name type="scientific">Cichlidogyrus casuarinus</name>
    <dbReference type="NCBI Taxonomy" id="1844966"/>
    <lineage>
        <taxon>Eukaryota</taxon>
        <taxon>Metazoa</taxon>
        <taxon>Spiralia</taxon>
        <taxon>Lophotrochozoa</taxon>
        <taxon>Platyhelminthes</taxon>
        <taxon>Monogenea</taxon>
        <taxon>Monopisthocotylea</taxon>
        <taxon>Dactylogyridea</taxon>
        <taxon>Ancyrocephalidae</taxon>
        <taxon>Cichlidogyrus</taxon>
    </lineage>
</organism>
<sequence length="263" mass="28646">MNGESHGMRMSGGGVAHSAFVSGSNGQGRSEKACTDHTAFSHRAESRVCPKPRRPKSLSPTLPLVPPHHQKLYDTPCQDNQPEYQIPAKVPLRRPRSVSPHTIGRPVEHFKPADIILTSVNSPISVNETDSNATSRLVTMPTSKIFSNDSSIQSMNIPREPNPNFKLRAVPQDADDVTIIETQPKFYSIIPNEAFTETNTDSFRPKIISPTCPSVVGSSGSKGSSVVFAPQVRTNDAPKNQPISISKQNYGIIPPPLINFDSD</sequence>
<protein>
    <submittedName>
        <fullName evidence="2">Uncharacterized protein</fullName>
    </submittedName>
</protein>
<dbReference type="EMBL" id="JBJKFK010000081">
    <property type="protein sequence ID" value="KAL3320040.1"/>
    <property type="molecule type" value="Genomic_DNA"/>
</dbReference>
<reference evidence="2 3" key="1">
    <citation type="submission" date="2024-11" db="EMBL/GenBank/DDBJ databases">
        <title>Adaptive evolution of stress response genes in parasites aligns with host niche diversity.</title>
        <authorList>
            <person name="Hahn C."/>
            <person name="Resl P."/>
        </authorList>
    </citation>
    <scope>NUCLEOTIDE SEQUENCE [LARGE SCALE GENOMIC DNA]</scope>
    <source>
        <strain evidence="2">EGGRZ-B1_66</strain>
        <tissue evidence="2">Body</tissue>
    </source>
</reference>
<dbReference type="Proteomes" id="UP001626550">
    <property type="component" value="Unassembled WGS sequence"/>
</dbReference>
<evidence type="ECO:0000313" key="3">
    <source>
        <dbReference type="Proteomes" id="UP001626550"/>
    </source>
</evidence>
<dbReference type="AlphaFoldDB" id="A0ABD2QKI5"/>
<feature type="region of interest" description="Disordered" evidence="1">
    <location>
        <begin position="45"/>
        <end position="67"/>
    </location>
</feature>
<evidence type="ECO:0000256" key="1">
    <source>
        <dbReference type="SAM" id="MobiDB-lite"/>
    </source>
</evidence>
<feature type="region of interest" description="Disordered" evidence="1">
    <location>
        <begin position="1"/>
        <end position="32"/>
    </location>
</feature>
<gene>
    <name evidence="2" type="ORF">Ciccas_001286</name>
</gene>
<name>A0ABD2QKI5_9PLAT</name>
<proteinExistence type="predicted"/>
<comment type="caution">
    <text evidence="2">The sequence shown here is derived from an EMBL/GenBank/DDBJ whole genome shotgun (WGS) entry which is preliminary data.</text>
</comment>
<accession>A0ABD2QKI5</accession>
<evidence type="ECO:0000313" key="2">
    <source>
        <dbReference type="EMBL" id="KAL3320040.1"/>
    </source>
</evidence>